<feature type="transmembrane region" description="Helical" evidence="11">
    <location>
        <begin position="554"/>
        <end position="576"/>
    </location>
</feature>
<dbReference type="GO" id="GO:0004974">
    <property type="term" value="F:leukotriene receptor activity"/>
    <property type="evidence" value="ECO:0007669"/>
    <property type="project" value="UniProtKB-ARBA"/>
</dbReference>
<evidence type="ECO:0000256" key="7">
    <source>
        <dbReference type="ARBA" id="ARBA00023170"/>
    </source>
</evidence>
<feature type="transmembrane region" description="Helical" evidence="11">
    <location>
        <begin position="643"/>
        <end position="664"/>
    </location>
</feature>
<dbReference type="AlphaFoldDB" id="A0AAD8ZS50"/>
<dbReference type="InterPro" id="IPR000276">
    <property type="entry name" value="GPCR_Rhodpsn"/>
</dbReference>
<dbReference type="Gene3D" id="1.20.1070.10">
    <property type="entry name" value="Rhodopsin 7-helix transmembrane proteins"/>
    <property type="match status" value="2"/>
</dbReference>
<evidence type="ECO:0000256" key="6">
    <source>
        <dbReference type="ARBA" id="ARBA00023136"/>
    </source>
</evidence>
<comment type="caution">
    <text evidence="13">The sequence shown here is derived from an EMBL/GenBank/DDBJ whole genome shotgun (WGS) entry which is preliminary data.</text>
</comment>
<keyword evidence="3 10" id="KW-0812">Transmembrane</keyword>
<dbReference type="GO" id="GO:0016493">
    <property type="term" value="F:C-C chemokine receptor activity"/>
    <property type="evidence" value="ECO:0007669"/>
    <property type="project" value="TreeGrafter"/>
</dbReference>
<keyword evidence="7 10" id="KW-0675">Receptor</keyword>
<dbReference type="Pfam" id="PF00001">
    <property type="entry name" value="7tm_1"/>
    <property type="match status" value="2"/>
</dbReference>
<dbReference type="GO" id="GO:0007204">
    <property type="term" value="P:positive regulation of cytosolic calcium ion concentration"/>
    <property type="evidence" value="ECO:0007669"/>
    <property type="project" value="TreeGrafter"/>
</dbReference>
<dbReference type="GO" id="GO:0019722">
    <property type="term" value="P:calcium-mediated signaling"/>
    <property type="evidence" value="ECO:0007669"/>
    <property type="project" value="TreeGrafter"/>
</dbReference>
<dbReference type="PROSITE" id="PS00237">
    <property type="entry name" value="G_PROTEIN_RECEP_F1_1"/>
    <property type="match status" value="2"/>
</dbReference>
<dbReference type="GO" id="GO:0006955">
    <property type="term" value="P:immune response"/>
    <property type="evidence" value="ECO:0007669"/>
    <property type="project" value="TreeGrafter"/>
</dbReference>
<dbReference type="GO" id="GO:0060326">
    <property type="term" value="P:cell chemotaxis"/>
    <property type="evidence" value="ECO:0007669"/>
    <property type="project" value="TreeGrafter"/>
</dbReference>
<keyword evidence="9 10" id="KW-0807">Transducer</keyword>
<reference evidence="13" key="1">
    <citation type="submission" date="2023-03" db="EMBL/GenBank/DDBJ databases">
        <title>Electrophorus voltai genome.</title>
        <authorList>
            <person name="Bian C."/>
        </authorList>
    </citation>
    <scope>NUCLEOTIDE SEQUENCE</scope>
    <source>
        <strain evidence="13">CB-2022</strain>
        <tissue evidence="13">Muscle</tissue>
    </source>
</reference>
<keyword evidence="14" id="KW-1185">Reference proteome</keyword>
<evidence type="ECO:0000256" key="9">
    <source>
        <dbReference type="ARBA" id="ARBA00023224"/>
    </source>
</evidence>
<feature type="domain" description="G-protein coupled receptors family 1 profile" evidence="12">
    <location>
        <begin position="413"/>
        <end position="661"/>
    </location>
</feature>
<feature type="transmembrane region" description="Helical" evidence="11">
    <location>
        <begin position="99"/>
        <end position="120"/>
    </location>
</feature>
<feature type="transmembrane region" description="Helical" evidence="11">
    <location>
        <begin position="432"/>
        <end position="457"/>
    </location>
</feature>
<evidence type="ECO:0000256" key="8">
    <source>
        <dbReference type="ARBA" id="ARBA00023180"/>
    </source>
</evidence>
<evidence type="ECO:0000313" key="13">
    <source>
        <dbReference type="EMBL" id="KAK1802505.1"/>
    </source>
</evidence>
<feature type="transmembrane region" description="Helical" evidence="11">
    <location>
        <begin position="24"/>
        <end position="52"/>
    </location>
</feature>
<gene>
    <name evidence="13" type="ORF">P4O66_021790</name>
</gene>
<dbReference type="PANTHER" id="PTHR10489">
    <property type="entry name" value="CELL ADHESION MOLECULE"/>
    <property type="match status" value="1"/>
</dbReference>
<feature type="transmembrane region" description="Helical" evidence="11">
    <location>
        <begin position="511"/>
        <end position="531"/>
    </location>
</feature>
<evidence type="ECO:0000256" key="4">
    <source>
        <dbReference type="ARBA" id="ARBA00022989"/>
    </source>
</evidence>
<dbReference type="PRINTS" id="PR00237">
    <property type="entry name" value="GPCRRHODOPSN"/>
</dbReference>
<keyword evidence="4 11" id="KW-1133">Transmembrane helix</keyword>
<dbReference type="GO" id="GO:0009897">
    <property type="term" value="C:external side of plasma membrane"/>
    <property type="evidence" value="ECO:0007669"/>
    <property type="project" value="TreeGrafter"/>
</dbReference>
<feature type="transmembrane region" description="Helical" evidence="11">
    <location>
        <begin position="469"/>
        <end position="490"/>
    </location>
</feature>
<dbReference type="PROSITE" id="PS50262">
    <property type="entry name" value="G_PROTEIN_RECEP_F1_2"/>
    <property type="match status" value="2"/>
</dbReference>
<keyword evidence="2" id="KW-1003">Cell membrane</keyword>
<feature type="transmembrane region" description="Helical" evidence="11">
    <location>
        <begin position="64"/>
        <end position="87"/>
    </location>
</feature>
<feature type="domain" description="G-protein coupled receptors family 1 profile" evidence="12">
    <location>
        <begin position="43"/>
        <end position="289"/>
    </location>
</feature>
<proteinExistence type="inferred from homology"/>
<dbReference type="Proteomes" id="UP001239994">
    <property type="component" value="Unassembled WGS sequence"/>
</dbReference>
<keyword evidence="8" id="KW-0325">Glycoprotein</keyword>
<evidence type="ECO:0000256" key="11">
    <source>
        <dbReference type="SAM" id="Phobius"/>
    </source>
</evidence>
<dbReference type="EMBL" id="JAROKS010000007">
    <property type="protein sequence ID" value="KAK1802505.1"/>
    <property type="molecule type" value="Genomic_DNA"/>
</dbReference>
<comment type="subcellular location">
    <subcellularLocation>
        <location evidence="1">Cell membrane</location>
        <topology evidence="1">Multi-pass membrane protein</topology>
    </subcellularLocation>
</comment>
<dbReference type="SMART" id="SM01381">
    <property type="entry name" value="7TM_GPCR_Srsx"/>
    <property type="match status" value="1"/>
</dbReference>
<feature type="non-terminal residue" evidence="13">
    <location>
        <position position="1"/>
    </location>
</feature>
<evidence type="ECO:0000256" key="1">
    <source>
        <dbReference type="ARBA" id="ARBA00004651"/>
    </source>
</evidence>
<comment type="similarity">
    <text evidence="10">Belongs to the G-protein coupled receptor 1 family.</text>
</comment>
<evidence type="ECO:0000313" key="14">
    <source>
        <dbReference type="Proteomes" id="UP001239994"/>
    </source>
</evidence>
<feature type="transmembrane region" description="Helical" evidence="11">
    <location>
        <begin position="597"/>
        <end position="623"/>
    </location>
</feature>
<evidence type="ECO:0000256" key="10">
    <source>
        <dbReference type="RuleBase" id="RU000688"/>
    </source>
</evidence>
<dbReference type="FunFam" id="1.20.1070.10:FF:000109">
    <property type="entry name" value="Leukotriene B4 receptor"/>
    <property type="match status" value="2"/>
</dbReference>
<feature type="transmembrane region" description="Helical" evidence="11">
    <location>
        <begin position="140"/>
        <end position="157"/>
    </location>
</feature>
<keyword evidence="5 10" id="KW-0297">G-protein coupled receptor</keyword>
<evidence type="ECO:0000256" key="3">
    <source>
        <dbReference type="ARBA" id="ARBA00022692"/>
    </source>
</evidence>
<evidence type="ECO:0000259" key="12">
    <source>
        <dbReference type="PROSITE" id="PS50262"/>
    </source>
</evidence>
<evidence type="ECO:0000256" key="5">
    <source>
        <dbReference type="ARBA" id="ARBA00023040"/>
    </source>
</evidence>
<protein>
    <recommendedName>
        <fullName evidence="12">G-protein coupled receptors family 1 profile domain-containing protein</fullName>
    </recommendedName>
</protein>
<dbReference type="PANTHER" id="PTHR10489:SF946">
    <property type="entry name" value="LEUKOTRIENE B4 RECEPTOR 1-LIKE"/>
    <property type="match status" value="1"/>
</dbReference>
<dbReference type="GO" id="GO:0019957">
    <property type="term" value="F:C-C chemokine binding"/>
    <property type="evidence" value="ECO:0007669"/>
    <property type="project" value="TreeGrafter"/>
</dbReference>
<evidence type="ECO:0000256" key="2">
    <source>
        <dbReference type="ARBA" id="ARBA00022475"/>
    </source>
</evidence>
<dbReference type="InterPro" id="IPR017452">
    <property type="entry name" value="GPCR_Rhodpsn_7TM"/>
</dbReference>
<organism evidence="13 14">
    <name type="scientific">Electrophorus voltai</name>
    <dbReference type="NCBI Taxonomy" id="2609070"/>
    <lineage>
        <taxon>Eukaryota</taxon>
        <taxon>Metazoa</taxon>
        <taxon>Chordata</taxon>
        <taxon>Craniata</taxon>
        <taxon>Vertebrata</taxon>
        <taxon>Euteleostomi</taxon>
        <taxon>Actinopterygii</taxon>
        <taxon>Neopterygii</taxon>
        <taxon>Teleostei</taxon>
        <taxon>Ostariophysi</taxon>
        <taxon>Gymnotiformes</taxon>
        <taxon>Gymnotoidei</taxon>
        <taxon>Gymnotidae</taxon>
        <taxon>Electrophorus</taxon>
    </lineage>
</organism>
<dbReference type="SUPFAM" id="SSF81321">
    <property type="entry name" value="Family A G protein-coupled receptor-like"/>
    <property type="match status" value="2"/>
</dbReference>
<keyword evidence="6 11" id="KW-0472">Membrane</keyword>
<accession>A0AAD8ZS50</accession>
<name>A0AAD8ZS50_9TELE</name>
<sequence length="730" mass="80027">PDIDMTSFSPNSDDRDTVEEWSTVGGVVACIILAACFVVGTPGNLLVVWTIVRHVKQRSHTVLLILHLAVADLLALATLPLWIYSLARSWVFGKVTCKAVVYLVHVCMYASIFLITVMSVERFLAIRYPLKMLRWKAEKVMAFTLPGAWGLAFLLGIPPTVTQRLGDRADGTQHCLFSEYDSVNLEIICKCLETLTGFLVPFLILAVCYCRIATQLRQMQRTKLKSTFLITAVVVAFTLCWLPHHVLNIVMVVQDVAACQEEPMDFLEILVLVSGALAFISSSMNPILYAFTARNLQGGLRKSGMVKLFQEIASQTVRVRGSECPIPDSSESGTHKGTVRVEGKCYLVSPNLLFSTETCWCIAHSGVFTEGMNGTSTAQEAGGAPDARGEVGEAGLAGACVILAVCFAVGTPGNLLVVWTILRHVKQRSHTVLLILHLAVADLLALATLPLWIYSLARSWVFGEVTCKAVVYLVHVCMYASIFLITVMSVERFLAVKYPFVSASWKRKRALSKMLLALWVASFLFSIPVLVTLDGEAADEPCLYRSYKSPMQEAAILLLESLLGFVLPLLVLVVCYGCLFSRVARMVLCSRRRSTTLIAAVVLLFSLCWTPHHISNVLSLVLLTLEKDSPVASSLQAVVNDMVMVAGALAFVSSAVNPVLYAFAARNFRSSLRETGIQKLFRHLSSGTGGNGTKELSFVSKRQSSHTNTSQCCIQESKTDQFASGHMQQC</sequence>
<dbReference type="InterPro" id="IPR050119">
    <property type="entry name" value="CCR1-9-like"/>
</dbReference>
<feature type="transmembrane region" description="Helical" evidence="11">
    <location>
        <begin position="266"/>
        <end position="291"/>
    </location>
</feature>
<feature type="transmembrane region" description="Helical" evidence="11">
    <location>
        <begin position="226"/>
        <end position="246"/>
    </location>
</feature>
<feature type="transmembrane region" description="Helical" evidence="11">
    <location>
        <begin position="195"/>
        <end position="214"/>
    </location>
</feature>